<dbReference type="PANTHER" id="PTHR11803:SF39">
    <property type="entry name" value="2-IMINOBUTANOATE_2-IMINOPROPANOATE DEAMINASE"/>
    <property type="match status" value="1"/>
</dbReference>
<dbReference type="InterPro" id="IPR035959">
    <property type="entry name" value="RutC-like_sf"/>
</dbReference>
<organism evidence="2 3">
    <name type="scientific">Staphylococcus gallinarum</name>
    <dbReference type="NCBI Taxonomy" id="1293"/>
    <lineage>
        <taxon>Bacteria</taxon>
        <taxon>Bacillati</taxon>
        <taxon>Bacillota</taxon>
        <taxon>Bacilli</taxon>
        <taxon>Bacillales</taxon>
        <taxon>Staphylococcaceae</taxon>
        <taxon>Staphylococcus</taxon>
    </lineage>
</organism>
<dbReference type="InterPro" id="IPR006056">
    <property type="entry name" value="RidA"/>
</dbReference>
<dbReference type="SUPFAM" id="SSF55298">
    <property type="entry name" value="YjgF-like"/>
    <property type="match status" value="1"/>
</dbReference>
<sequence>MKFITTNEAPQAIGPYSQAVQAGDFLYISGQLPINPNTGKFISDNIVEQTTQVMKNIIAILTSQGLSIKNIVKTNIYVVNLAHFNEINDAYGTFLNDHKPARAAIEVNKLPKNAQIEIEAIAYIKQ</sequence>
<keyword evidence="3" id="KW-1185">Reference proteome</keyword>
<dbReference type="GeneID" id="93843892"/>
<dbReference type="Gene3D" id="3.30.1330.40">
    <property type="entry name" value="RutC-like"/>
    <property type="match status" value="1"/>
</dbReference>
<dbReference type="EMBL" id="BKAX01000006">
    <property type="protein sequence ID" value="GEQ06176.1"/>
    <property type="molecule type" value="Genomic_DNA"/>
</dbReference>
<dbReference type="CDD" id="cd00448">
    <property type="entry name" value="YjgF_YER057c_UK114_family"/>
    <property type="match status" value="1"/>
</dbReference>
<evidence type="ECO:0000313" key="2">
    <source>
        <dbReference type="EMBL" id="GEQ06176.1"/>
    </source>
</evidence>
<accession>A0ABQ0Y449</accession>
<comment type="caution">
    <text evidence="2">The sequence shown here is derived from an EMBL/GenBank/DDBJ whole genome shotgun (WGS) entry which is preliminary data.</text>
</comment>
<gene>
    <name evidence="2" type="ORF">SGA02_20040</name>
</gene>
<dbReference type="Pfam" id="PF01042">
    <property type="entry name" value="Ribonuc_L-PSP"/>
    <property type="match status" value="1"/>
</dbReference>
<proteinExistence type="inferred from homology"/>
<dbReference type="InterPro" id="IPR006175">
    <property type="entry name" value="YjgF/YER057c/UK114"/>
</dbReference>
<evidence type="ECO:0000313" key="3">
    <source>
        <dbReference type="Proteomes" id="UP000321057"/>
    </source>
</evidence>
<reference evidence="2 3" key="1">
    <citation type="submission" date="2019-07" db="EMBL/GenBank/DDBJ databases">
        <title>Whole genome shotgun sequence of Staphylococcus gallinarum NBRC 109767.</title>
        <authorList>
            <person name="Hosoyama A."/>
            <person name="Uohara A."/>
            <person name="Ohji S."/>
            <person name="Ichikawa N."/>
        </authorList>
    </citation>
    <scope>NUCLEOTIDE SEQUENCE [LARGE SCALE GENOMIC DNA]</scope>
    <source>
        <strain evidence="2 3">NBRC 109767</strain>
    </source>
</reference>
<dbReference type="RefSeq" id="WP_042737896.1">
    <property type="nucleotide sequence ID" value="NZ_BKAX01000006.1"/>
</dbReference>
<name>A0ABQ0Y449_STAGA</name>
<evidence type="ECO:0000256" key="1">
    <source>
        <dbReference type="ARBA" id="ARBA00010552"/>
    </source>
</evidence>
<dbReference type="NCBIfam" id="TIGR00004">
    <property type="entry name" value="Rid family detoxifying hydrolase"/>
    <property type="match status" value="1"/>
</dbReference>
<comment type="similarity">
    <text evidence="1">Belongs to the RutC family.</text>
</comment>
<protein>
    <submittedName>
        <fullName evidence="2">Reactive intermediate/imine deaminase</fullName>
    </submittedName>
</protein>
<dbReference type="PANTHER" id="PTHR11803">
    <property type="entry name" value="2-IMINOBUTANOATE/2-IMINOPROPANOATE DEAMINASE RIDA"/>
    <property type="match status" value="1"/>
</dbReference>
<dbReference type="Proteomes" id="UP000321057">
    <property type="component" value="Unassembled WGS sequence"/>
</dbReference>